<name>A0A1I3L659_9FLAO</name>
<dbReference type="AlphaFoldDB" id="A0A1I3L659"/>
<evidence type="ECO:0000256" key="1">
    <source>
        <dbReference type="SAM" id="SignalP"/>
    </source>
</evidence>
<evidence type="ECO:0000313" key="3">
    <source>
        <dbReference type="EMBL" id="SFI80159.1"/>
    </source>
</evidence>
<proteinExistence type="predicted"/>
<keyword evidence="4" id="KW-1185">Reference proteome</keyword>
<sequence>MKKILLILTTVFLLGCNSENAPDCFQSAGDIIQQDIEVDLFTKILVYQNVELFVEQGLTQKVVLETGENLLNDTQVYVENGQLILKDNNGCNLTRDYGVTKVYVTTPNLIEIRNSSAFDVNSIGMLNFPELRLLSEDYNGEYYNVGNFNLEVTCTNLSVVINNVTTNIISGTTENLNINHASGDGRFEGRNLIAQNVTIYHRGSNDIIVNPQVSLIANLVSTGDVIAVNTPSTVTKSELFDGRVIFE</sequence>
<dbReference type="InterPro" id="IPR021255">
    <property type="entry name" value="DUF2807"/>
</dbReference>
<accession>A0A1I3L659</accession>
<keyword evidence="1" id="KW-0732">Signal</keyword>
<reference evidence="4" key="1">
    <citation type="submission" date="2016-10" db="EMBL/GenBank/DDBJ databases">
        <authorList>
            <person name="Varghese N."/>
            <person name="Submissions S."/>
        </authorList>
    </citation>
    <scope>NUCLEOTIDE SEQUENCE [LARGE SCALE GENOMIC DNA]</scope>
    <source>
        <strain evidence="4">DSM 28881</strain>
    </source>
</reference>
<dbReference type="EMBL" id="FORM01000002">
    <property type="protein sequence ID" value="SFI80159.1"/>
    <property type="molecule type" value="Genomic_DNA"/>
</dbReference>
<protein>
    <submittedName>
        <fullName evidence="3">Putative auto-transporter adhesin, head GIN domain</fullName>
    </submittedName>
</protein>
<dbReference type="STRING" id="1144750.SAMN05443431_102252"/>
<dbReference type="PROSITE" id="PS51257">
    <property type="entry name" value="PROKAR_LIPOPROTEIN"/>
    <property type="match status" value="1"/>
</dbReference>
<evidence type="ECO:0000259" key="2">
    <source>
        <dbReference type="Pfam" id="PF10988"/>
    </source>
</evidence>
<dbReference type="Proteomes" id="UP000199559">
    <property type="component" value="Unassembled WGS sequence"/>
</dbReference>
<feature type="signal peptide" evidence="1">
    <location>
        <begin position="1"/>
        <end position="21"/>
    </location>
</feature>
<dbReference type="RefSeq" id="WP_090837815.1">
    <property type="nucleotide sequence ID" value="NZ_FORM01000002.1"/>
</dbReference>
<gene>
    <name evidence="3" type="ORF">SAMN05443431_102252</name>
</gene>
<dbReference type="Pfam" id="PF10988">
    <property type="entry name" value="DUF2807"/>
    <property type="match status" value="1"/>
</dbReference>
<feature type="chain" id="PRO_5011658740" evidence="1">
    <location>
        <begin position="22"/>
        <end position="247"/>
    </location>
</feature>
<evidence type="ECO:0000313" key="4">
    <source>
        <dbReference type="Proteomes" id="UP000199559"/>
    </source>
</evidence>
<organism evidence="3 4">
    <name type="scientific">Olleya namhaensis</name>
    <dbReference type="NCBI Taxonomy" id="1144750"/>
    <lineage>
        <taxon>Bacteria</taxon>
        <taxon>Pseudomonadati</taxon>
        <taxon>Bacteroidota</taxon>
        <taxon>Flavobacteriia</taxon>
        <taxon>Flavobacteriales</taxon>
        <taxon>Flavobacteriaceae</taxon>
    </lineage>
</organism>
<dbReference type="Gene3D" id="2.160.20.120">
    <property type="match status" value="1"/>
</dbReference>
<feature type="domain" description="Putative auto-transporter adhesin head GIN" evidence="2">
    <location>
        <begin position="41"/>
        <end position="231"/>
    </location>
</feature>